<dbReference type="AlphaFoldDB" id="A0A8K1FVQ4"/>
<reference evidence="1" key="1">
    <citation type="submission" date="2019-04" db="EMBL/GenBank/DDBJ databases">
        <title>Genome assembly of Zosterops borbonicus 15179.</title>
        <authorList>
            <person name="Leroy T."/>
            <person name="Anselmetti Y."/>
            <person name="Tilak M.-K."/>
            <person name="Nabholz B."/>
        </authorList>
    </citation>
    <scope>NUCLEOTIDE SEQUENCE</scope>
    <source>
        <strain evidence="1">HGM_15179</strain>
        <tissue evidence="1">Muscle</tissue>
    </source>
</reference>
<dbReference type="Proteomes" id="UP000796761">
    <property type="component" value="Unassembled WGS sequence"/>
</dbReference>
<comment type="caution">
    <text evidence="1">The sequence shown here is derived from an EMBL/GenBank/DDBJ whole genome shotgun (WGS) entry which is preliminary data.</text>
</comment>
<gene>
    <name evidence="1" type="ORF">HGM15179_018791</name>
</gene>
<proteinExistence type="predicted"/>
<keyword evidence="2" id="KW-1185">Reference proteome</keyword>
<protein>
    <submittedName>
        <fullName evidence="1">Uncharacterized protein</fullName>
    </submittedName>
</protein>
<dbReference type="EMBL" id="SWJQ01001392">
    <property type="protein sequence ID" value="TRZ08318.1"/>
    <property type="molecule type" value="Genomic_DNA"/>
</dbReference>
<dbReference type="InterPro" id="IPR012337">
    <property type="entry name" value="RNaseH-like_sf"/>
</dbReference>
<organism evidence="1 2">
    <name type="scientific">Zosterops borbonicus</name>
    <dbReference type="NCBI Taxonomy" id="364589"/>
    <lineage>
        <taxon>Eukaryota</taxon>
        <taxon>Metazoa</taxon>
        <taxon>Chordata</taxon>
        <taxon>Craniata</taxon>
        <taxon>Vertebrata</taxon>
        <taxon>Euteleostomi</taxon>
        <taxon>Archelosauria</taxon>
        <taxon>Archosauria</taxon>
        <taxon>Dinosauria</taxon>
        <taxon>Saurischia</taxon>
        <taxon>Theropoda</taxon>
        <taxon>Coelurosauria</taxon>
        <taxon>Aves</taxon>
        <taxon>Neognathae</taxon>
        <taxon>Neoaves</taxon>
        <taxon>Telluraves</taxon>
        <taxon>Australaves</taxon>
        <taxon>Passeriformes</taxon>
        <taxon>Sylvioidea</taxon>
        <taxon>Zosteropidae</taxon>
        <taxon>Zosterops</taxon>
    </lineage>
</organism>
<evidence type="ECO:0000313" key="1">
    <source>
        <dbReference type="EMBL" id="TRZ08318.1"/>
    </source>
</evidence>
<dbReference type="SUPFAM" id="SSF53098">
    <property type="entry name" value="Ribonuclease H-like"/>
    <property type="match status" value="1"/>
</dbReference>
<accession>A0A8K1FVQ4</accession>
<evidence type="ECO:0000313" key="2">
    <source>
        <dbReference type="Proteomes" id="UP000796761"/>
    </source>
</evidence>
<sequence length="138" mass="15896">MFAKSRRTGMDLHENGVQEQWNWSQWTEPRLLVQTGLSVPEGDLHHQEDWLEKINRTLLGSKEWHKITDSEVGDVWFTDASAKCIDGKWKYSAVTLNIETGVEVVEEGMGHTQTLYSDNGSHFTSMMVQDWTKREGVK</sequence>
<name>A0A8K1FVQ4_9PASS</name>